<dbReference type="GO" id="GO:0007130">
    <property type="term" value="P:synaptonemal complex assembly"/>
    <property type="evidence" value="ECO:0007669"/>
    <property type="project" value="InterPro"/>
</dbReference>
<dbReference type="GeneTree" id="ENSGT00940000168682"/>
<proteinExistence type="predicted"/>
<evidence type="ECO:0000313" key="3">
    <source>
        <dbReference type="Proteomes" id="UP000694389"/>
    </source>
</evidence>
<protein>
    <recommendedName>
        <fullName evidence="4">Synaptonemal complex central element protein 2</fullName>
    </recommendedName>
</protein>
<reference evidence="2" key="1">
    <citation type="submission" date="2025-08" db="UniProtKB">
        <authorList>
            <consortium name="Ensembl"/>
        </authorList>
    </citation>
    <scope>IDENTIFICATION</scope>
</reference>
<sequence>MRTHTANVWYIFLMDFFFEDLPSTSQSTPKSRHEESQMTDDTEDDSSRGKSSNVSMTEMQEPLSSSRIDDISRRVQDLVEKINDSRTSDQTVMDSFQEKLMEKVTEMCQQMKEHMYTVYEENSNEMQVKLQELSEVLESCTKLNTELMEATNALAGLREGLAISKMSEP</sequence>
<keyword evidence="3" id="KW-1185">Reference proteome</keyword>
<evidence type="ECO:0000256" key="1">
    <source>
        <dbReference type="SAM" id="MobiDB-lite"/>
    </source>
</evidence>
<gene>
    <name evidence="2" type="primary">syce2</name>
</gene>
<name>A0A8P4GIQ6_DICLA</name>
<dbReference type="InterPro" id="IPR034609">
    <property type="entry name" value="Syce2"/>
</dbReference>
<accession>A0A8P4GIQ6</accession>
<dbReference type="PANTHER" id="PTHR28398:SF1">
    <property type="entry name" value="SYNAPTONEMAL COMPLEX CENTRAL ELEMENT PROTEIN 2"/>
    <property type="match status" value="1"/>
</dbReference>
<feature type="region of interest" description="Disordered" evidence="1">
    <location>
        <begin position="23"/>
        <end position="71"/>
    </location>
</feature>
<evidence type="ECO:0008006" key="4">
    <source>
        <dbReference type="Google" id="ProtNLM"/>
    </source>
</evidence>
<organism evidence="2 3">
    <name type="scientific">Dicentrarchus labrax</name>
    <name type="common">European seabass</name>
    <name type="synonym">Morone labrax</name>
    <dbReference type="NCBI Taxonomy" id="13489"/>
    <lineage>
        <taxon>Eukaryota</taxon>
        <taxon>Metazoa</taxon>
        <taxon>Chordata</taxon>
        <taxon>Craniata</taxon>
        <taxon>Vertebrata</taxon>
        <taxon>Euteleostomi</taxon>
        <taxon>Actinopterygii</taxon>
        <taxon>Neopterygii</taxon>
        <taxon>Teleostei</taxon>
        <taxon>Neoteleostei</taxon>
        <taxon>Acanthomorphata</taxon>
        <taxon>Eupercaria</taxon>
        <taxon>Moronidae</taxon>
        <taxon>Dicentrarchus</taxon>
    </lineage>
</organism>
<dbReference type="AlphaFoldDB" id="A0A8P4GIQ6"/>
<dbReference type="GO" id="GO:0000801">
    <property type="term" value="C:central element"/>
    <property type="evidence" value="ECO:0007669"/>
    <property type="project" value="InterPro"/>
</dbReference>
<feature type="compositionally biased region" description="Polar residues" evidence="1">
    <location>
        <begin position="49"/>
        <end position="58"/>
    </location>
</feature>
<dbReference type="Ensembl" id="ENSDLAT00005067223.1">
    <property type="protein sequence ID" value="ENSDLAP00005075012.1"/>
    <property type="gene ID" value="ENSDLAG00005027632.1"/>
</dbReference>
<dbReference type="SUPFAM" id="SSF47162">
    <property type="entry name" value="Apolipoprotein"/>
    <property type="match status" value="1"/>
</dbReference>
<dbReference type="PANTHER" id="PTHR28398">
    <property type="entry name" value="SYNAPTONEMAL COMPLEX CENTRAL ELEMENT PROTEIN 2"/>
    <property type="match status" value="1"/>
</dbReference>
<reference evidence="2" key="2">
    <citation type="submission" date="2025-09" db="UniProtKB">
        <authorList>
            <consortium name="Ensembl"/>
        </authorList>
    </citation>
    <scope>IDENTIFICATION</scope>
</reference>
<evidence type="ECO:0000313" key="2">
    <source>
        <dbReference type="Ensembl" id="ENSDLAP00005075012.1"/>
    </source>
</evidence>
<dbReference type="Proteomes" id="UP000694389">
    <property type="component" value="Unassembled WGS sequence"/>
</dbReference>